<keyword evidence="1" id="KW-0808">Transferase</keyword>
<dbReference type="PANTHER" id="PTHR42919:SF8">
    <property type="entry name" value="N-ALPHA-ACETYLTRANSFERASE 50"/>
    <property type="match status" value="1"/>
</dbReference>
<name>A0AA36MZ09_9DINO</name>
<evidence type="ECO:0000259" key="3">
    <source>
        <dbReference type="PROSITE" id="PS51186"/>
    </source>
</evidence>
<dbReference type="InterPro" id="IPR051556">
    <property type="entry name" value="N-term/lysine_N-AcTrnsfr"/>
</dbReference>
<dbReference type="InterPro" id="IPR000182">
    <property type="entry name" value="GNAT_dom"/>
</dbReference>
<dbReference type="Proteomes" id="UP001178507">
    <property type="component" value="Unassembled WGS sequence"/>
</dbReference>
<dbReference type="PANTHER" id="PTHR42919">
    <property type="entry name" value="N-ALPHA-ACETYLTRANSFERASE"/>
    <property type="match status" value="1"/>
</dbReference>
<accession>A0AA36MZ09</accession>
<keyword evidence="5" id="KW-1185">Reference proteome</keyword>
<dbReference type="CDD" id="cd04301">
    <property type="entry name" value="NAT_SF"/>
    <property type="match status" value="1"/>
</dbReference>
<dbReference type="Pfam" id="PF00583">
    <property type="entry name" value="Acetyltransf_1"/>
    <property type="match status" value="1"/>
</dbReference>
<evidence type="ECO:0000313" key="5">
    <source>
        <dbReference type="Proteomes" id="UP001178507"/>
    </source>
</evidence>
<sequence length="388" mass="42544">MAQSPVQSFFPLRATRHIICNDIATFVAARRLLADGHAQRGAAVRVARYAGAESMPLDVVGWFQPATMLGLVMAFVWSRTLLGWGDCGRCNWRFRTRGCERGGLGPLDSGRDSCRADASWPCRLVGIPPRGRMPSLRGWLRRAPPRPKRLGLQKLGSESSEDMTAGIQLRPATSLSSIWEAYLFAGSFSDIPVALQLLEFPQAFLDWRRSDGLIPGLPNTPPAIDPIFSRKAVPGSEDEVVRACDEMLDSYGGVLLAVSESELVGTLAVRVKWLPQACHLGADGGNGKVAVRTVPYAQVQEAPGLEPVAYLEQFAVAPAWRGTGLAARLLGEAEIMARQWGLGLVTLHVQRDDWQPLRFYQKHGFEITSDWMGRGPQRFLLMKVVGNG</sequence>
<gene>
    <name evidence="4" type="ORF">EVOR1521_LOCUS17181</name>
</gene>
<proteinExistence type="predicted"/>
<dbReference type="GO" id="GO:0016747">
    <property type="term" value="F:acyltransferase activity, transferring groups other than amino-acyl groups"/>
    <property type="evidence" value="ECO:0007669"/>
    <property type="project" value="InterPro"/>
</dbReference>
<organism evidence="4 5">
    <name type="scientific">Effrenium voratum</name>
    <dbReference type="NCBI Taxonomy" id="2562239"/>
    <lineage>
        <taxon>Eukaryota</taxon>
        <taxon>Sar</taxon>
        <taxon>Alveolata</taxon>
        <taxon>Dinophyceae</taxon>
        <taxon>Suessiales</taxon>
        <taxon>Symbiodiniaceae</taxon>
        <taxon>Effrenium</taxon>
    </lineage>
</organism>
<dbReference type="InterPro" id="IPR016181">
    <property type="entry name" value="Acyl_CoA_acyltransferase"/>
</dbReference>
<evidence type="ECO:0000313" key="4">
    <source>
        <dbReference type="EMBL" id="CAJ1391959.1"/>
    </source>
</evidence>
<comment type="caution">
    <text evidence="4">The sequence shown here is derived from an EMBL/GenBank/DDBJ whole genome shotgun (WGS) entry which is preliminary data.</text>
</comment>
<protein>
    <recommendedName>
        <fullName evidence="3">N-acetyltransferase domain-containing protein</fullName>
    </recommendedName>
</protein>
<reference evidence="4" key="1">
    <citation type="submission" date="2023-08" db="EMBL/GenBank/DDBJ databases">
        <authorList>
            <person name="Chen Y."/>
            <person name="Shah S."/>
            <person name="Dougan E. K."/>
            <person name="Thang M."/>
            <person name="Chan C."/>
        </authorList>
    </citation>
    <scope>NUCLEOTIDE SEQUENCE</scope>
</reference>
<evidence type="ECO:0000256" key="1">
    <source>
        <dbReference type="ARBA" id="ARBA00022679"/>
    </source>
</evidence>
<dbReference type="AlphaFoldDB" id="A0AA36MZ09"/>
<dbReference type="SUPFAM" id="SSF55729">
    <property type="entry name" value="Acyl-CoA N-acyltransferases (Nat)"/>
    <property type="match status" value="1"/>
</dbReference>
<dbReference type="EMBL" id="CAUJNA010002236">
    <property type="protein sequence ID" value="CAJ1391959.1"/>
    <property type="molecule type" value="Genomic_DNA"/>
</dbReference>
<keyword evidence="2" id="KW-0012">Acyltransferase</keyword>
<feature type="domain" description="N-acetyltransferase" evidence="3">
    <location>
        <begin position="214"/>
        <end position="387"/>
    </location>
</feature>
<evidence type="ECO:0000256" key="2">
    <source>
        <dbReference type="ARBA" id="ARBA00023315"/>
    </source>
</evidence>
<dbReference type="PROSITE" id="PS51186">
    <property type="entry name" value="GNAT"/>
    <property type="match status" value="1"/>
</dbReference>
<dbReference type="Gene3D" id="3.40.630.30">
    <property type="match status" value="1"/>
</dbReference>